<comment type="similarity">
    <text evidence="1">Belongs to the SorC transcriptional regulatory family.</text>
</comment>
<evidence type="ECO:0000256" key="1">
    <source>
        <dbReference type="ARBA" id="ARBA00010466"/>
    </source>
</evidence>
<dbReference type="Gene3D" id="1.10.10.60">
    <property type="entry name" value="Homeodomain-like"/>
    <property type="match status" value="1"/>
</dbReference>
<dbReference type="SUPFAM" id="SSF100950">
    <property type="entry name" value="NagB/RpiA/CoA transferase-like"/>
    <property type="match status" value="1"/>
</dbReference>
<keyword evidence="6" id="KW-0456">Lyase</keyword>
<dbReference type="InterPro" id="IPR051054">
    <property type="entry name" value="SorC_transcr_regulators"/>
</dbReference>
<dbReference type="AlphaFoldDB" id="A0A0R1RFR0"/>
<evidence type="ECO:0000259" key="5">
    <source>
        <dbReference type="Pfam" id="PF04198"/>
    </source>
</evidence>
<reference evidence="6 7" key="1">
    <citation type="journal article" date="2015" name="Genome Announc.">
        <title>Expanding the biotechnology potential of lactobacilli through comparative genomics of 213 strains and associated genera.</title>
        <authorList>
            <person name="Sun Z."/>
            <person name="Harris H.M."/>
            <person name="McCann A."/>
            <person name="Guo C."/>
            <person name="Argimon S."/>
            <person name="Zhang W."/>
            <person name="Yang X."/>
            <person name="Jeffery I.B."/>
            <person name="Cooney J.C."/>
            <person name="Kagawa T.F."/>
            <person name="Liu W."/>
            <person name="Song Y."/>
            <person name="Salvetti E."/>
            <person name="Wrobel A."/>
            <person name="Rasinkangas P."/>
            <person name="Parkhill J."/>
            <person name="Rea M.C."/>
            <person name="O'Sullivan O."/>
            <person name="Ritari J."/>
            <person name="Douillard F.P."/>
            <person name="Paul Ross R."/>
            <person name="Yang R."/>
            <person name="Briner A.E."/>
            <person name="Felis G.E."/>
            <person name="de Vos W.M."/>
            <person name="Barrangou R."/>
            <person name="Klaenhammer T.R."/>
            <person name="Caufield P.W."/>
            <person name="Cui Y."/>
            <person name="Zhang H."/>
            <person name="O'Toole P.W."/>
        </authorList>
    </citation>
    <scope>NUCLEOTIDE SEQUENCE [LARGE SCALE GENOMIC DNA]</scope>
    <source>
        <strain evidence="6 7">DSM 15814</strain>
    </source>
</reference>
<dbReference type="STRING" id="1114972.FD35_GL001410"/>
<evidence type="ECO:0000313" key="7">
    <source>
        <dbReference type="Proteomes" id="UP000051999"/>
    </source>
</evidence>
<dbReference type="GO" id="GO:0003677">
    <property type="term" value="F:DNA binding"/>
    <property type="evidence" value="ECO:0007669"/>
    <property type="project" value="UniProtKB-KW"/>
</dbReference>
<evidence type="ECO:0000256" key="2">
    <source>
        <dbReference type="ARBA" id="ARBA00023015"/>
    </source>
</evidence>
<dbReference type="GO" id="GO:0016829">
    <property type="term" value="F:lyase activity"/>
    <property type="evidence" value="ECO:0007669"/>
    <property type="project" value="UniProtKB-KW"/>
</dbReference>
<dbReference type="eggNOG" id="COG2390">
    <property type="taxonomic scope" value="Bacteria"/>
</dbReference>
<keyword evidence="4" id="KW-0804">Transcription</keyword>
<proteinExistence type="inferred from homology"/>
<evidence type="ECO:0000256" key="3">
    <source>
        <dbReference type="ARBA" id="ARBA00023125"/>
    </source>
</evidence>
<dbReference type="InterPro" id="IPR007324">
    <property type="entry name" value="Sugar-bd_dom_put"/>
</dbReference>
<comment type="caution">
    <text evidence="6">The sequence shown here is derived from an EMBL/GenBank/DDBJ whole genome shotgun (WGS) entry which is preliminary data.</text>
</comment>
<dbReference type="Proteomes" id="UP000051999">
    <property type="component" value="Unassembled WGS sequence"/>
</dbReference>
<dbReference type="GO" id="GO:0030246">
    <property type="term" value="F:carbohydrate binding"/>
    <property type="evidence" value="ECO:0007669"/>
    <property type="project" value="InterPro"/>
</dbReference>
<keyword evidence="3" id="KW-0238">DNA-binding</keyword>
<dbReference type="OrthoDB" id="58802at2"/>
<dbReference type="PATRIC" id="fig|1114972.6.peg.1430"/>
<dbReference type="PANTHER" id="PTHR34294">
    <property type="entry name" value="TRANSCRIPTIONAL REGULATOR-RELATED"/>
    <property type="match status" value="1"/>
</dbReference>
<accession>A0A0R1RFR0</accession>
<sequence>MDDVKHREQLAGIAQDYYLSKLPITDISEKYHLSRYLISKSLDEALASGLVKISIDTPVSRNVEMELAFKQKFNIRNMMILKDSDSPDKDSANVIDFAAAEIQELIRHCHVVGMTWGDTVWNIIDRFQTEVRENLIFTQFVGENLKLNTAASTVPLVQKAAAKFDAQYVTLPAPLYVNDDEIRETLRSEPALVPALSSAARMDMVFAGIGTLASINTIPVWKQHFSDLFENVDDQQIAGVLFGRPYDVDGNLLNNHDKTMGVSMDELLTVPRRVGIVKSKFKSRALLGALRGGLLTDVITNEAVANRVLLEMD</sequence>
<evidence type="ECO:0000313" key="6">
    <source>
        <dbReference type="EMBL" id="KRL53106.1"/>
    </source>
</evidence>
<keyword evidence="2" id="KW-0805">Transcription regulation</keyword>
<keyword evidence="7" id="KW-1185">Reference proteome</keyword>
<dbReference type="Pfam" id="PF04198">
    <property type="entry name" value="Sugar-bind"/>
    <property type="match status" value="1"/>
</dbReference>
<name>A0A0R1RFR0_9LACO</name>
<protein>
    <submittedName>
        <fullName evidence="6">Citrate lyase regulator</fullName>
    </submittedName>
</protein>
<gene>
    <name evidence="6" type="ORF">FD35_GL001410</name>
</gene>
<dbReference type="InterPro" id="IPR037171">
    <property type="entry name" value="NagB/RpiA_transferase-like"/>
</dbReference>
<dbReference type="Gene3D" id="3.40.50.1360">
    <property type="match status" value="1"/>
</dbReference>
<dbReference type="RefSeq" id="WP_017260630.1">
    <property type="nucleotide sequence ID" value="NZ_AUAW01000026.1"/>
</dbReference>
<dbReference type="PANTHER" id="PTHR34294:SF1">
    <property type="entry name" value="TRANSCRIPTIONAL REGULATOR LSRR"/>
    <property type="match status" value="1"/>
</dbReference>
<feature type="domain" description="Sugar-binding" evidence="5">
    <location>
        <begin position="58"/>
        <end position="309"/>
    </location>
</feature>
<dbReference type="EMBL" id="AZFF01000024">
    <property type="protein sequence ID" value="KRL53106.1"/>
    <property type="molecule type" value="Genomic_DNA"/>
</dbReference>
<organism evidence="6 7">
    <name type="scientific">Furfurilactobacillus rossiae DSM 15814</name>
    <dbReference type="NCBI Taxonomy" id="1114972"/>
    <lineage>
        <taxon>Bacteria</taxon>
        <taxon>Bacillati</taxon>
        <taxon>Bacillota</taxon>
        <taxon>Bacilli</taxon>
        <taxon>Lactobacillales</taxon>
        <taxon>Lactobacillaceae</taxon>
        <taxon>Furfurilactobacillus</taxon>
    </lineage>
</organism>
<evidence type="ECO:0000256" key="4">
    <source>
        <dbReference type="ARBA" id="ARBA00023163"/>
    </source>
</evidence>